<evidence type="ECO:0000256" key="1">
    <source>
        <dbReference type="ARBA" id="ARBA00001964"/>
    </source>
</evidence>
<comment type="cofactor">
    <cofactor evidence="1">
        <name>thiamine diphosphate</name>
        <dbReference type="ChEBI" id="CHEBI:58937"/>
    </cofactor>
</comment>
<dbReference type="GO" id="GO:0006086">
    <property type="term" value="P:pyruvate decarboxylation to acetyl-CoA"/>
    <property type="evidence" value="ECO:0007669"/>
    <property type="project" value="TreeGrafter"/>
</dbReference>
<sequence>MFERTQLLQYYETMHTIREFEMEAIRLRERDEILGTLHTYIGEEAIATAVCACLKPTDYIESTHRGHGHTIAKGADVKRMMAELFGRITGSCKGKGGSMHIADFSIGMLGANGIVGGGYGLAVGAALAARFQKRDAVSVVFFGDGASNRGTFHEAANMAAAWKLPVIFVCENNGWAAATSHDRGSQQAVQDIAKRAVGYDMESFIVNGNDFFAVYDAMSRLAARARNGEGNRCGFLECKTFRIMGHYIGDKQPYRDAEIAKRRLQADDCIVNFENRCLAEGWLQTSDFAPVRERVLEKVREAKQFAIESPYPDPAELYTDIYDA</sequence>
<dbReference type="InterPro" id="IPR001017">
    <property type="entry name" value="DH_E1"/>
</dbReference>
<organism evidence="5">
    <name type="scientific">uncultured delta proteobacterium</name>
    <dbReference type="NCBI Taxonomy" id="34034"/>
    <lineage>
        <taxon>Bacteria</taxon>
        <taxon>Deltaproteobacteria</taxon>
        <taxon>environmental samples</taxon>
    </lineage>
</organism>
<evidence type="ECO:0000256" key="3">
    <source>
        <dbReference type="ARBA" id="ARBA00023052"/>
    </source>
</evidence>
<reference evidence="5" key="1">
    <citation type="submission" date="2016-04" db="EMBL/GenBank/DDBJ databases">
        <authorList>
            <person name="Evans L.H."/>
            <person name="Alamgir A."/>
            <person name="Owens N."/>
            <person name="Weber N.D."/>
            <person name="Virtaneva K."/>
            <person name="Barbian K."/>
            <person name="Babar A."/>
            <person name="Rosenke K."/>
        </authorList>
    </citation>
    <scope>NUCLEOTIDE SEQUENCE</scope>
    <source>
        <strain evidence="5">86</strain>
    </source>
</reference>
<proteinExistence type="predicted"/>
<protein>
    <submittedName>
        <fullName evidence="5">Acetoin:2,6-dichlorophenolindophenol oxidoreductase subunit alpha</fullName>
        <ecNumber evidence="5">1.1.1.-</ecNumber>
    </submittedName>
</protein>
<dbReference type="Pfam" id="PF00676">
    <property type="entry name" value="E1_dh"/>
    <property type="match status" value="1"/>
</dbReference>
<accession>A0A212JAX2</accession>
<keyword evidence="2 5" id="KW-0560">Oxidoreductase</keyword>
<dbReference type="SUPFAM" id="SSF52518">
    <property type="entry name" value="Thiamin diphosphate-binding fold (THDP-binding)"/>
    <property type="match status" value="1"/>
</dbReference>
<gene>
    <name evidence="5" type="primary">acoA</name>
    <name evidence="5" type="ORF">KL86DPRO_11067</name>
</gene>
<dbReference type="AlphaFoldDB" id="A0A212JAX2"/>
<dbReference type="EC" id="1.1.1.-" evidence="5"/>
<keyword evidence="3" id="KW-0786">Thiamine pyrophosphate</keyword>
<dbReference type="PANTHER" id="PTHR11516">
    <property type="entry name" value="PYRUVATE DEHYDROGENASE E1 COMPONENT, ALPHA SUBUNIT BACTERIAL AND ORGANELLAR"/>
    <property type="match status" value="1"/>
</dbReference>
<feature type="domain" description="Dehydrogenase E1 component" evidence="4">
    <location>
        <begin position="13"/>
        <end position="314"/>
    </location>
</feature>
<dbReference type="InterPro" id="IPR029061">
    <property type="entry name" value="THDP-binding"/>
</dbReference>
<dbReference type="GO" id="GO:0004739">
    <property type="term" value="F:pyruvate dehydrogenase (acetyl-transferring) activity"/>
    <property type="evidence" value="ECO:0007669"/>
    <property type="project" value="TreeGrafter"/>
</dbReference>
<name>A0A212JAX2_9DELT</name>
<dbReference type="PANTHER" id="PTHR11516:SF60">
    <property type="entry name" value="PYRUVATE DEHYDROGENASE E1 COMPONENT SUBUNIT ALPHA"/>
    <property type="match status" value="1"/>
</dbReference>
<dbReference type="EMBL" id="FLUQ01000001">
    <property type="protein sequence ID" value="SBV96570.1"/>
    <property type="molecule type" value="Genomic_DNA"/>
</dbReference>
<dbReference type="Gene3D" id="3.40.50.970">
    <property type="match status" value="1"/>
</dbReference>
<evidence type="ECO:0000313" key="5">
    <source>
        <dbReference type="EMBL" id="SBV96570.1"/>
    </source>
</evidence>
<evidence type="ECO:0000259" key="4">
    <source>
        <dbReference type="Pfam" id="PF00676"/>
    </source>
</evidence>
<dbReference type="InterPro" id="IPR050642">
    <property type="entry name" value="PDH_E1_Alpha_Subunit"/>
</dbReference>
<evidence type="ECO:0000256" key="2">
    <source>
        <dbReference type="ARBA" id="ARBA00023002"/>
    </source>
</evidence>
<dbReference type="CDD" id="cd02000">
    <property type="entry name" value="TPP_E1_PDC_ADC_BCADC"/>
    <property type="match status" value="1"/>
</dbReference>